<dbReference type="SUPFAM" id="SSF110296">
    <property type="entry name" value="Oligoxyloglucan reducing end-specific cellobiohydrolase"/>
    <property type="match status" value="1"/>
</dbReference>
<dbReference type="InterPro" id="IPR036278">
    <property type="entry name" value="Sialidase_sf"/>
</dbReference>
<feature type="domain" description="Sortilin N-terminal" evidence="4">
    <location>
        <begin position="387"/>
        <end position="503"/>
    </location>
</feature>
<comment type="caution">
    <text evidence="5">The sequence shown here is derived from an EMBL/GenBank/DDBJ whole genome shotgun (WGS) entry which is preliminary data.</text>
</comment>
<evidence type="ECO:0000256" key="3">
    <source>
        <dbReference type="SAM" id="SignalP"/>
    </source>
</evidence>
<feature type="signal peptide" evidence="3">
    <location>
        <begin position="1"/>
        <end position="22"/>
    </location>
</feature>
<dbReference type="STRING" id="993689.GCA_002077135_00685"/>
<dbReference type="InterPro" id="IPR031778">
    <property type="entry name" value="Sortilin_N"/>
</dbReference>
<dbReference type="GO" id="GO:0010411">
    <property type="term" value="P:xyloglucan metabolic process"/>
    <property type="evidence" value="ECO:0007669"/>
    <property type="project" value="TreeGrafter"/>
</dbReference>
<sequence>MRSTPIMFLLAVLSLATLPALARPAGAAPADAAQREAAWLQHQAMAQDSLFHAMHWNSIGPVAQGGRVVALAGVPGQPSTFYVAYATGGVWKTTDNGQHFTPIGAGLPTEVIGAIAVDPEHPQTLWVGTGEANSSRSSFGGMGVFRSDDGGKTFRAVGLASSDRIARIVIDPADGNTVYVAALGKLYSTGGERGVYRTRDGGKTWQRVLAGSTPWTGAIDLAMDPRHPDVLYAALWDRQRSAWNFRGNGSGSGLWKSSDGGDHWTQLTDGFPTGASIGRIGIAIAPGNPDIVYASIDDWGTLPPDQRVLGDAPLSPARLATMSKAEFLRQAPDAIEAFIRANDLPTDLTAAKLTAMITEGKLSMQQLRARLKEAEADLFDTDHIGLEVYRSDDAGAHWARANEKPLREVYYTYGYYFGQIRVAPDDAQRVYVQGMPMIVSNDGGKTWTGLNAPNMHVDYHDLLIDPAFPQRMLAATDGGPYITYDGGKHWQAMNAQAVGQFYSVSYDFAKPFNVYGGLQDNGVMMGPSTADPHNPDGDGWKAINGGDGMDVQPDPRDNGVVYSGYQFGWYQRSGPHGVHEVRPRAPLDAPPLRFNWTTPIELSPQQPDVLYFGADHLYRSLDRGTRWQAISPDLAATDRHGNVPYGTITTLAESPLRFGVLWVGTDTGKVWTSNDGGVRWREVDATLPRRWVSRVEPSAFDVRRAYVALNGYRDDDSKAYLYRTDDDGAHWTDIARGLPAESIHVVREDPHNPDVLYVGTDRGVYVSLDRGAHWQSLQANLPTVPVHDLAIQPRDRVLIAGTHGRSVWTLDVLPIEDLTASLMAQPLHLFAVADLKAARDWWQRGSPWFDTRRDAPQLSGSFWARAAGEARFTVLDDAGLPIQHWRAPAVRGINLWRWNLLMDGKLALAAENAGLARAHLDPATANWSAMPVRQALDLGQPLRLVPGKYTLRVQLGDALSSSVFTVKPPPPFKPRVTPPWTPRTRDFWTRRAPGQGDSGADAAAAAERQREASGSGQ</sequence>
<feature type="region of interest" description="Disordered" evidence="2">
    <location>
        <begin position="973"/>
        <end position="1017"/>
    </location>
</feature>
<evidence type="ECO:0000256" key="1">
    <source>
        <dbReference type="ARBA" id="ARBA00022737"/>
    </source>
</evidence>
<dbReference type="Proteomes" id="UP000307749">
    <property type="component" value="Unassembled WGS sequence"/>
</dbReference>
<feature type="chain" id="PRO_5020854696" description="Sortilin N-terminal domain-containing protein" evidence="3">
    <location>
        <begin position="23"/>
        <end position="1017"/>
    </location>
</feature>
<dbReference type="InterPro" id="IPR015943">
    <property type="entry name" value="WD40/YVTN_repeat-like_dom_sf"/>
</dbReference>
<dbReference type="Gene3D" id="2.130.10.10">
    <property type="entry name" value="YVTN repeat-like/Quinoprotein amine dehydrogenase"/>
    <property type="match status" value="4"/>
</dbReference>
<name>A0A4V6RRB7_9GAMM</name>
<dbReference type="AlphaFoldDB" id="A0A4V6RRB7"/>
<keyword evidence="3" id="KW-0732">Signal</keyword>
<evidence type="ECO:0000313" key="6">
    <source>
        <dbReference type="Proteomes" id="UP000307749"/>
    </source>
</evidence>
<gene>
    <name evidence="5" type="ORF">B1806_00320</name>
</gene>
<accession>A0A4V6RRB7</accession>
<proteinExistence type="predicted"/>
<keyword evidence="6" id="KW-1185">Reference proteome</keyword>
<keyword evidence="1" id="KW-0677">Repeat</keyword>
<dbReference type="SUPFAM" id="SSF50939">
    <property type="entry name" value="Sialidases"/>
    <property type="match status" value="2"/>
</dbReference>
<organism evidence="5 6">
    <name type="scientific">Metallibacterium scheffleri</name>
    <dbReference type="NCBI Taxonomy" id="993689"/>
    <lineage>
        <taxon>Bacteria</taxon>
        <taxon>Pseudomonadati</taxon>
        <taxon>Pseudomonadota</taxon>
        <taxon>Gammaproteobacteria</taxon>
        <taxon>Lysobacterales</taxon>
        <taxon>Rhodanobacteraceae</taxon>
        <taxon>Metallibacterium</taxon>
    </lineage>
</organism>
<protein>
    <recommendedName>
        <fullName evidence="4">Sortilin N-terminal domain-containing protein</fullName>
    </recommendedName>
</protein>
<feature type="domain" description="Sortilin N-terminal" evidence="4">
    <location>
        <begin position="144"/>
        <end position="270"/>
    </location>
</feature>
<dbReference type="RefSeq" id="WP_081126085.1">
    <property type="nucleotide sequence ID" value="NZ_LDOS01000001.1"/>
</dbReference>
<dbReference type="EMBL" id="MWQO01000002">
    <property type="protein sequence ID" value="THD12241.1"/>
    <property type="molecule type" value="Genomic_DNA"/>
</dbReference>
<dbReference type="OrthoDB" id="5711096at2"/>
<reference evidence="5 6" key="1">
    <citation type="submission" date="2017-02" db="EMBL/GenBank/DDBJ databases">
        <title>Whole genome sequencing of Metallibacterium scheffleri DSM 24874 (T).</title>
        <authorList>
            <person name="Kumar S."/>
            <person name="Patil P."/>
            <person name="Patil P.B."/>
        </authorList>
    </citation>
    <scope>NUCLEOTIDE SEQUENCE [LARGE SCALE GENOMIC DNA]</scope>
    <source>
        <strain evidence="5 6">DSM 24874</strain>
    </source>
</reference>
<evidence type="ECO:0000313" key="5">
    <source>
        <dbReference type="EMBL" id="THD12241.1"/>
    </source>
</evidence>
<dbReference type="CDD" id="cd15482">
    <property type="entry name" value="Sialidase_non-viral"/>
    <property type="match status" value="1"/>
</dbReference>
<feature type="compositionally biased region" description="Low complexity" evidence="2">
    <location>
        <begin position="994"/>
        <end position="1017"/>
    </location>
</feature>
<evidence type="ECO:0000256" key="2">
    <source>
        <dbReference type="SAM" id="MobiDB-lite"/>
    </source>
</evidence>
<dbReference type="PANTHER" id="PTHR43739:SF5">
    <property type="entry name" value="EXO-ALPHA-SIALIDASE"/>
    <property type="match status" value="1"/>
</dbReference>
<dbReference type="PANTHER" id="PTHR43739">
    <property type="entry name" value="XYLOGLUCANASE (EUROFUNG)"/>
    <property type="match status" value="1"/>
</dbReference>
<dbReference type="Pfam" id="PF15902">
    <property type="entry name" value="Sortilin-Vps10"/>
    <property type="match status" value="2"/>
</dbReference>
<dbReference type="InterPro" id="IPR052025">
    <property type="entry name" value="Xyloglucanase_GH74"/>
</dbReference>
<evidence type="ECO:0000259" key="4">
    <source>
        <dbReference type="Pfam" id="PF15902"/>
    </source>
</evidence>